<dbReference type="SUPFAM" id="SSF55729">
    <property type="entry name" value="Acyl-CoA N-acyltransferases (Nat)"/>
    <property type="match status" value="1"/>
</dbReference>
<comment type="caution">
    <text evidence="2">The sequence shown here is derived from an EMBL/GenBank/DDBJ whole genome shotgun (WGS) entry which is preliminary data.</text>
</comment>
<dbReference type="PROSITE" id="PS51186">
    <property type="entry name" value="GNAT"/>
    <property type="match status" value="1"/>
</dbReference>
<dbReference type="Pfam" id="PF13302">
    <property type="entry name" value="Acetyltransf_3"/>
    <property type="match status" value="1"/>
</dbReference>
<dbReference type="Proteomes" id="UP001589608">
    <property type="component" value="Unassembled WGS sequence"/>
</dbReference>
<gene>
    <name evidence="2" type="ORF">ACFFTR_50345</name>
</gene>
<feature type="domain" description="N-acetyltransferase" evidence="1">
    <location>
        <begin position="9"/>
        <end position="175"/>
    </location>
</feature>
<dbReference type="InterPro" id="IPR016181">
    <property type="entry name" value="Acyl_CoA_acyltransferase"/>
</dbReference>
<proteinExistence type="predicted"/>
<dbReference type="GO" id="GO:0016746">
    <property type="term" value="F:acyltransferase activity"/>
    <property type="evidence" value="ECO:0007669"/>
    <property type="project" value="UniProtKB-KW"/>
</dbReference>
<dbReference type="InterPro" id="IPR051531">
    <property type="entry name" value="N-acetyltransferase"/>
</dbReference>
<reference evidence="2 3" key="1">
    <citation type="submission" date="2024-09" db="EMBL/GenBank/DDBJ databases">
        <authorList>
            <person name="Sun Q."/>
            <person name="Mori K."/>
        </authorList>
    </citation>
    <scope>NUCLEOTIDE SEQUENCE [LARGE SCALE GENOMIC DNA]</scope>
    <source>
        <strain evidence="2 3">JCM 3307</strain>
    </source>
</reference>
<keyword evidence="3" id="KW-1185">Reference proteome</keyword>
<evidence type="ECO:0000313" key="2">
    <source>
        <dbReference type="EMBL" id="MFB9451316.1"/>
    </source>
</evidence>
<organism evidence="2 3">
    <name type="scientific">Dactylosporangium vinaceum</name>
    <dbReference type="NCBI Taxonomy" id="53362"/>
    <lineage>
        <taxon>Bacteria</taxon>
        <taxon>Bacillati</taxon>
        <taxon>Actinomycetota</taxon>
        <taxon>Actinomycetes</taxon>
        <taxon>Micromonosporales</taxon>
        <taxon>Micromonosporaceae</taxon>
        <taxon>Dactylosporangium</taxon>
    </lineage>
</organism>
<dbReference type="PANTHER" id="PTHR43792:SF1">
    <property type="entry name" value="N-ACETYLTRANSFERASE DOMAIN-CONTAINING PROTEIN"/>
    <property type="match status" value="1"/>
</dbReference>
<dbReference type="InterPro" id="IPR000182">
    <property type="entry name" value="GNAT_dom"/>
</dbReference>
<dbReference type="Gene3D" id="3.40.630.30">
    <property type="match status" value="1"/>
</dbReference>
<dbReference type="EMBL" id="JBHMCA010000089">
    <property type="protein sequence ID" value="MFB9451316.1"/>
    <property type="molecule type" value="Genomic_DNA"/>
</dbReference>
<sequence>MRELTSGRVHLREWRDDDAPFVLDMCSRWEVQRWVGAAPRVLGGLGDARATIARWRGHDDGLRGVWSIRRRDDGAPLGTLLLIGILASGAELPLQPSGETEIGWYLHPDAWGHGYATEAARLVLDHGFAGGLDTIIAVTYPENVASQSVCTRLGMRHEGLTDRYYNMTCELFTATA</sequence>
<dbReference type="PANTHER" id="PTHR43792">
    <property type="entry name" value="GNAT FAMILY, PUTATIVE (AFU_ORTHOLOGUE AFUA_3G00765)-RELATED-RELATED"/>
    <property type="match status" value="1"/>
</dbReference>
<name>A0ABV5MR52_9ACTN</name>
<accession>A0ABV5MR52</accession>
<evidence type="ECO:0000259" key="1">
    <source>
        <dbReference type="PROSITE" id="PS51186"/>
    </source>
</evidence>
<evidence type="ECO:0000313" key="3">
    <source>
        <dbReference type="Proteomes" id="UP001589608"/>
    </source>
</evidence>
<dbReference type="RefSeq" id="WP_223104500.1">
    <property type="nucleotide sequence ID" value="NZ_CP061913.1"/>
</dbReference>
<protein>
    <submittedName>
        <fullName evidence="2">GNAT family N-acetyltransferase</fullName>
        <ecNumber evidence="2">2.3.-.-</ecNumber>
    </submittedName>
</protein>
<dbReference type="EC" id="2.3.-.-" evidence="2"/>
<keyword evidence="2" id="KW-0808">Transferase</keyword>
<keyword evidence="2" id="KW-0012">Acyltransferase</keyword>